<dbReference type="PANTHER" id="PTHR23055:SF89">
    <property type="entry name" value="KV CHANNEL INTERACTING PROTEIN 1 B ISOFORM X1"/>
    <property type="match status" value="1"/>
</dbReference>
<feature type="domain" description="EF-hand" evidence="5">
    <location>
        <begin position="323"/>
        <end position="358"/>
    </location>
</feature>
<dbReference type="Gene3D" id="1.10.238.10">
    <property type="entry name" value="EF-hand"/>
    <property type="match status" value="1"/>
</dbReference>
<evidence type="ECO:0000259" key="5">
    <source>
        <dbReference type="PROSITE" id="PS50222"/>
    </source>
</evidence>
<dbReference type="Pfam" id="PF13499">
    <property type="entry name" value="EF-hand_7"/>
    <property type="match status" value="1"/>
</dbReference>
<evidence type="ECO:0000256" key="4">
    <source>
        <dbReference type="SAM" id="MobiDB-lite"/>
    </source>
</evidence>
<evidence type="ECO:0000313" key="7">
    <source>
        <dbReference type="Proteomes" id="UP001558613"/>
    </source>
</evidence>
<feature type="compositionally biased region" description="Polar residues" evidence="4">
    <location>
        <begin position="19"/>
        <end position="37"/>
    </location>
</feature>
<dbReference type="InterPro" id="IPR011992">
    <property type="entry name" value="EF-hand-dom_pair"/>
</dbReference>
<feature type="region of interest" description="Disordered" evidence="4">
    <location>
        <begin position="18"/>
        <end position="73"/>
    </location>
</feature>
<proteinExistence type="predicted"/>
<dbReference type="Proteomes" id="UP001558613">
    <property type="component" value="Unassembled WGS sequence"/>
</dbReference>
<dbReference type="PROSITE" id="PS50222">
    <property type="entry name" value="EF_HAND_2"/>
    <property type="match status" value="3"/>
</dbReference>
<feature type="domain" description="EF-hand" evidence="5">
    <location>
        <begin position="371"/>
        <end position="406"/>
    </location>
</feature>
<dbReference type="SUPFAM" id="SSF47473">
    <property type="entry name" value="EF-hand"/>
    <property type="match status" value="1"/>
</dbReference>
<reference evidence="6 7" key="1">
    <citation type="submission" date="2023-09" db="EMBL/GenBank/DDBJ databases">
        <authorList>
            <person name="Wang M."/>
        </authorList>
    </citation>
    <scope>NUCLEOTIDE SEQUENCE [LARGE SCALE GENOMIC DNA]</scope>
    <source>
        <strain evidence="6">GT-2023</strain>
        <tissue evidence="6">Liver</tissue>
    </source>
</reference>
<keyword evidence="2" id="KW-0677">Repeat</keyword>
<dbReference type="CDD" id="cd00051">
    <property type="entry name" value="EFh"/>
    <property type="match status" value="2"/>
</dbReference>
<dbReference type="Pfam" id="PF13833">
    <property type="entry name" value="EF-hand_8"/>
    <property type="match status" value="1"/>
</dbReference>
<organism evidence="6 7">
    <name type="scientific">Cirrhinus molitorella</name>
    <name type="common">mud carp</name>
    <dbReference type="NCBI Taxonomy" id="172907"/>
    <lineage>
        <taxon>Eukaryota</taxon>
        <taxon>Metazoa</taxon>
        <taxon>Chordata</taxon>
        <taxon>Craniata</taxon>
        <taxon>Vertebrata</taxon>
        <taxon>Euteleostomi</taxon>
        <taxon>Actinopterygii</taxon>
        <taxon>Neopterygii</taxon>
        <taxon>Teleostei</taxon>
        <taxon>Ostariophysi</taxon>
        <taxon>Cypriniformes</taxon>
        <taxon>Cyprinidae</taxon>
        <taxon>Labeoninae</taxon>
        <taxon>Labeonini</taxon>
        <taxon>Cirrhinus</taxon>
    </lineage>
</organism>
<dbReference type="PROSITE" id="PS00018">
    <property type="entry name" value="EF_HAND_1"/>
    <property type="match status" value="2"/>
</dbReference>
<dbReference type="InterPro" id="IPR028846">
    <property type="entry name" value="Recoverin"/>
</dbReference>
<feature type="compositionally biased region" description="Basic residues" evidence="4">
    <location>
        <begin position="40"/>
        <end position="51"/>
    </location>
</feature>
<dbReference type="InterPro" id="IPR018247">
    <property type="entry name" value="EF_Hand_1_Ca_BS"/>
</dbReference>
<dbReference type="PANTHER" id="PTHR23055">
    <property type="entry name" value="CALCIUM BINDING PROTEINS"/>
    <property type="match status" value="1"/>
</dbReference>
<comment type="caution">
    <text evidence="6">The sequence shown here is derived from an EMBL/GenBank/DDBJ whole genome shotgun (WGS) entry which is preliminary data.</text>
</comment>
<gene>
    <name evidence="6" type="ORF">QQF64_002390</name>
</gene>
<dbReference type="EMBL" id="JAYMGO010000010">
    <property type="protein sequence ID" value="KAL1266715.1"/>
    <property type="molecule type" value="Genomic_DNA"/>
</dbReference>
<keyword evidence="1" id="KW-0479">Metal-binding</keyword>
<evidence type="ECO:0000256" key="2">
    <source>
        <dbReference type="ARBA" id="ARBA00022737"/>
    </source>
</evidence>
<accession>A0ABR3MQ11</accession>
<dbReference type="SMART" id="SM00054">
    <property type="entry name" value="EFh"/>
    <property type="match status" value="3"/>
</dbReference>
<feature type="domain" description="EF-hand" evidence="5">
    <location>
        <begin position="287"/>
        <end position="322"/>
    </location>
</feature>
<sequence length="417" mass="47945">MGALRQCDVMATESLADLSGSTQQSETLQRTTVFSPQHTPHTHTCTHTHTTRGKESERRNQEKHRQGKGKPLFCLHGHSTSSEQFLVRVAQQRALAIRLIIHQVGLRALSLQRSPTFPPLTFAEQQSAVSATLLLYFKRLAQRQRKTGSATLESCSSHSWTWDPLLKPQLSWDWTSERLSEKHSGDDREARMGRTSRLRCRQGVLKLIQSLQRLVSGTLSKDKIDDELEMTMVCHRPEGLEQLEAQTNFTKQELQVLYRGFKNECPSGVVNEETFKHIYAQFFPHGDASTYAHYLFNAFDTRNNGSIKFEDFVMGLSTLLRGTVRDKLEWTFHLYDINRDGLINKEEMTEIVRAIYDMMGKYTYPALKGDVPKQHVDAFFEKMDKNKDGVVTLEEFVLACQEDENMMRSMQLFENVM</sequence>
<keyword evidence="7" id="KW-1185">Reference proteome</keyword>
<evidence type="ECO:0000313" key="6">
    <source>
        <dbReference type="EMBL" id="KAL1266715.1"/>
    </source>
</evidence>
<keyword evidence="3" id="KW-0106">Calcium</keyword>
<feature type="compositionally biased region" description="Basic and acidic residues" evidence="4">
    <location>
        <begin position="52"/>
        <end position="64"/>
    </location>
</feature>
<dbReference type="PRINTS" id="PR00450">
    <property type="entry name" value="RECOVERIN"/>
</dbReference>
<dbReference type="InterPro" id="IPR002048">
    <property type="entry name" value="EF_hand_dom"/>
</dbReference>
<evidence type="ECO:0000256" key="1">
    <source>
        <dbReference type="ARBA" id="ARBA00022723"/>
    </source>
</evidence>
<protein>
    <recommendedName>
        <fullName evidence="5">EF-hand domain-containing protein</fullName>
    </recommendedName>
</protein>
<evidence type="ECO:0000256" key="3">
    <source>
        <dbReference type="ARBA" id="ARBA00022837"/>
    </source>
</evidence>
<name>A0ABR3MQ11_9TELE</name>